<dbReference type="Pfam" id="PF22548">
    <property type="entry name" value="AEP-TOTE"/>
    <property type="match status" value="1"/>
</dbReference>
<dbReference type="GO" id="GO:0003677">
    <property type="term" value="F:DNA binding"/>
    <property type="evidence" value="ECO:0007669"/>
    <property type="project" value="InterPro"/>
</dbReference>
<gene>
    <name evidence="3" type="ORF">LOKVESSMR4R_00115</name>
    <name evidence="4" type="ORF">LOKVESSMR4R_03983</name>
</gene>
<dbReference type="Proteomes" id="UP000195273">
    <property type="component" value="Plasmid pSMR4r-1"/>
</dbReference>
<dbReference type="InterPro" id="IPR027417">
    <property type="entry name" value="P-loop_NTPase"/>
</dbReference>
<geneLocation type="plasmid" evidence="4 5">
    <name>pSMR4r-1</name>
</geneLocation>
<dbReference type="AlphaFoldDB" id="A0A1Y0E7W6"/>
<reference evidence="3 5" key="1">
    <citation type="submission" date="2017-05" db="EMBL/GenBank/DDBJ databases">
        <title>Genome Sequence of Loktanella vestfoldensis Strain SMR4r Isolated from a Culture of the Diatom Skeletonema marinoi.</title>
        <authorList>
            <person name="Topel M."/>
            <person name="Pinder M.I.M."/>
            <person name="Johansson O.N."/>
            <person name="Kourtchenko O."/>
            <person name="Godhe A."/>
            <person name="Clarke A.K."/>
        </authorList>
    </citation>
    <scope>NUCLEOTIDE SEQUENCE [LARGE SCALE GENOMIC DNA]</scope>
    <source>
        <strain evidence="3 5">SMR4r</strain>
        <plasmid evidence="4 5">pSMR4r-1</plasmid>
    </source>
</reference>
<protein>
    <submittedName>
        <fullName evidence="3">Type III restriction enzyme, res subunit</fullName>
    </submittedName>
</protein>
<dbReference type="KEGG" id="lvs:LOKVESSMR4R_00115"/>
<dbReference type="Pfam" id="PF04851">
    <property type="entry name" value="ResIII"/>
    <property type="match status" value="1"/>
</dbReference>
<evidence type="ECO:0000256" key="1">
    <source>
        <dbReference type="SAM" id="Coils"/>
    </source>
</evidence>
<dbReference type="CDD" id="cd17926">
    <property type="entry name" value="DEXHc_RE"/>
    <property type="match status" value="1"/>
</dbReference>
<dbReference type="EMBL" id="CP021431">
    <property type="protein sequence ID" value="ART99460.1"/>
    <property type="molecule type" value="Genomic_DNA"/>
</dbReference>
<dbReference type="InterPro" id="IPR054347">
    <property type="entry name" value="TOTE_primase"/>
</dbReference>
<dbReference type="GO" id="GO:0016787">
    <property type="term" value="F:hydrolase activity"/>
    <property type="evidence" value="ECO:0007669"/>
    <property type="project" value="InterPro"/>
</dbReference>
<evidence type="ECO:0000313" key="4">
    <source>
        <dbReference type="EMBL" id="ARU03206.1"/>
    </source>
</evidence>
<evidence type="ECO:0000259" key="2">
    <source>
        <dbReference type="PROSITE" id="PS51192"/>
    </source>
</evidence>
<dbReference type="InterPro" id="IPR006935">
    <property type="entry name" value="Helicase/UvrB_N"/>
</dbReference>
<dbReference type="PANTHER" id="PTHR47396">
    <property type="entry name" value="TYPE I RESTRICTION ENZYME ECOKI R PROTEIN"/>
    <property type="match status" value="1"/>
</dbReference>
<name>A0A1Y0E7W6_9RHOB</name>
<evidence type="ECO:0000313" key="3">
    <source>
        <dbReference type="EMBL" id="ART99460.1"/>
    </source>
</evidence>
<dbReference type="GO" id="GO:0005524">
    <property type="term" value="F:ATP binding"/>
    <property type="evidence" value="ECO:0007669"/>
    <property type="project" value="InterPro"/>
</dbReference>
<feature type="coiled-coil region" evidence="1">
    <location>
        <begin position="37"/>
        <end position="78"/>
    </location>
</feature>
<dbReference type="InterPro" id="IPR014001">
    <property type="entry name" value="Helicase_ATP-bd"/>
</dbReference>
<dbReference type="CDD" id="cd18785">
    <property type="entry name" value="SF2_C"/>
    <property type="match status" value="1"/>
</dbReference>
<keyword evidence="5" id="KW-1185">Reference proteome</keyword>
<dbReference type="Proteomes" id="UP000195273">
    <property type="component" value="Chromosome"/>
</dbReference>
<dbReference type="PROSITE" id="PS51192">
    <property type="entry name" value="HELICASE_ATP_BIND_1"/>
    <property type="match status" value="1"/>
</dbReference>
<feature type="domain" description="Helicase ATP-binding" evidence="2">
    <location>
        <begin position="500"/>
        <end position="650"/>
    </location>
</feature>
<evidence type="ECO:0000313" key="5">
    <source>
        <dbReference type="Proteomes" id="UP000195273"/>
    </source>
</evidence>
<sequence length="853" mass="94629">MNSPSNSPLGGRADDRESLLTRAAFPLYAGRDGKDWVETAVAEKSNIEAEMARVRARLANLDAERQQLQREMASLEVRLAAEHAPAVKQPSFEDAPVTNSSPSHEKVDLFRSLFAGRPDVFPVRWENRKTERSGYSPACANEWVKGICGKPKVKCGECPHQKFIPPNECIMEKHLRGDDGRSGDFVAGVYPLLQGDTCWFLAADFDKASWAEDASALLETCRAKGVPAALERSRSGNGGHVWIFFSEPVSARLARQLGSVLITETMERRPEIGFASYDRLFPNQDIMPLGGFGNLIALPLQNTARKAGNSVFVDAGMRPFDDQWAFLSSLPRMSASAVSDLVETAELSGRVLGVRMPVDDEQANEPWKMSPSRHSTPRRLDVPIPQTIKVTVADQIYLDRSELPSAMIAQLVRLAAFQNPEFYRAQAMRLPTFGKPRIVSCAELHPRHVALPRGCFDEAIGFLSDHGATADLDDLRADGTRLPETVRFRGELRPPQTRAFDALAEHDTGVLAATTAFGKTVVAAALIAHRARNTLVLVHRRELLNQWVERLKSFLQIDPKLIGTIGGGKRKPTGVIDVALIQSLVRKGEVDDIVADYGHLIVDECHHLSASSFELVARRSKARYVTGLSATVVRKDGHHPIIFMQCGPVRHQVSAKSQAAESGIHHRARERHTRFRLPEPLAMAERPSIPAIYAALAEDPARNDLIFDDVLKSLEAKRSPIVLTERKDHLQYLQDRFSRFAKNIIVLRGGMSAKDRKAAHAGLTVDDDEERLILATGRYIGEGFDDARLDTLFLTMPIAWKGTLAQYVGRLHRQHDGKKDVLVVDYVDSSVPVLSRMATKRRTGYRALGYVME</sequence>
<dbReference type="SMART" id="SM00487">
    <property type="entry name" value="DEXDc"/>
    <property type="match status" value="1"/>
</dbReference>
<keyword evidence="4" id="KW-0614">Plasmid</keyword>
<dbReference type="InterPro" id="IPR050742">
    <property type="entry name" value="Helicase_Restrict-Modif_Enz"/>
</dbReference>
<dbReference type="EMBL" id="CP021432">
    <property type="protein sequence ID" value="ARU03206.1"/>
    <property type="molecule type" value="Genomic_DNA"/>
</dbReference>
<accession>A0A1Y0E7W6</accession>
<dbReference type="RefSeq" id="WP_237331869.1">
    <property type="nucleotide sequence ID" value="NZ_CP021431.1"/>
</dbReference>
<organism evidence="3 5">
    <name type="scientific">Yoonia vestfoldensis</name>
    <dbReference type="NCBI Taxonomy" id="245188"/>
    <lineage>
        <taxon>Bacteria</taxon>
        <taxon>Pseudomonadati</taxon>
        <taxon>Pseudomonadota</taxon>
        <taxon>Alphaproteobacteria</taxon>
        <taxon>Rhodobacterales</taxon>
        <taxon>Paracoccaceae</taxon>
        <taxon>Yoonia</taxon>
    </lineage>
</organism>
<dbReference type="GO" id="GO:0005829">
    <property type="term" value="C:cytosol"/>
    <property type="evidence" value="ECO:0007669"/>
    <property type="project" value="TreeGrafter"/>
</dbReference>
<proteinExistence type="predicted"/>
<dbReference type="KEGG" id="lvs:LOKVESSMR4R_03983"/>
<dbReference type="PANTHER" id="PTHR47396:SF1">
    <property type="entry name" value="ATP-DEPENDENT HELICASE IRC3-RELATED"/>
    <property type="match status" value="1"/>
</dbReference>
<keyword evidence="1" id="KW-0175">Coiled coil</keyword>
<dbReference type="Gene3D" id="3.40.50.300">
    <property type="entry name" value="P-loop containing nucleotide triphosphate hydrolases"/>
    <property type="match status" value="2"/>
</dbReference>
<dbReference type="SUPFAM" id="SSF52540">
    <property type="entry name" value="P-loop containing nucleoside triphosphate hydrolases"/>
    <property type="match status" value="2"/>
</dbReference>